<feature type="domain" description="VOC" evidence="9">
    <location>
        <begin position="155"/>
        <end position="276"/>
    </location>
</feature>
<dbReference type="SUPFAM" id="SSF54593">
    <property type="entry name" value="Glyoxalase/Bleomycin resistance protein/Dihydroxybiphenyl dioxygenase"/>
    <property type="match status" value="1"/>
</dbReference>
<dbReference type="InterPro" id="IPR004360">
    <property type="entry name" value="Glyas_Fos-R_dOase_dom"/>
</dbReference>
<evidence type="ECO:0000313" key="11">
    <source>
        <dbReference type="Proteomes" id="UP000186156"/>
    </source>
</evidence>
<dbReference type="RefSeq" id="WP_076348207.1">
    <property type="nucleotide sequence ID" value="NZ_FTOO01000010.1"/>
</dbReference>
<dbReference type="PANTHER" id="PTHR21366:SF19">
    <property type="entry name" value="METAPYROCATECHASE"/>
    <property type="match status" value="1"/>
</dbReference>
<keyword evidence="5 8" id="KW-0223">Dioxygenase</keyword>
<evidence type="ECO:0000313" key="10">
    <source>
        <dbReference type="EMBL" id="SIT02913.1"/>
    </source>
</evidence>
<dbReference type="InterPro" id="IPR029068">
    <property type="entry name" value="Glyas_Bleomycin-R_OHBP_Dase"/>
</dbReference>
<feature type="domain" description="VOC" evidence="9">
    <location>
        <begin position="13"/>
        <end position="125"/>
    </location>
</feature>
<keyword evidence="4 8" id="KW-0058">Aromatic hydrocarbons catabolism</keyword>
<dbReference type="OrthoDB" id="317332at2"/>
<evidence type="ECO:0000256" key="1">
    <source>
        <dbReference type="ARBA" id="ARBA00001954"/>
    </source>
</evidence>
<keyword evidence="7 8" id="KW-0408">Iron</keyword>
<evidence type="ECO:0000256" key="7">
    <source>
        <dbReference type="ARBA" id="ARBA00023004"/>
    </source>
</evidence>
<dbReference type="Proteomes" id="UP000186156">
    <property type="component" value="Unassembled WGS sequence"/>
</dbReference>
<dbReference type="Pfam" id="PF00903">
    <property type="entry name" value="Glyoxalase"/>
    <property type="match status" value="2"/>
</dbReference>
<evidence type="ECO:0000256" key="2">
    <source>
        <dbReference type="ARBA" id="ARBA00008784"/>
    </source>
</evidence>
<dbReference type="InterPro" id="IPR037523">
    <property type="entry name" value="VOC_core"/>
</dbReference>
<dbReference type="PROSITE" id="PS00082">
    <property type="entry name" value="EXTRADIOL_DIOXYGENAS"/>
    <property type="match status" value="1"/>
</dbReference>
<comment type="similarity">
    <text evidence="2 8">Belongs to the extradiol ring-cleavage dioxygenase family.</text>
</comment>
<keyword evidence="11" id="KW-1185">Reference proteome</keyword>
<organism evidence="10 11">
    <name type="scientific">Alicyclobacillus vulcanalis</name>
    <dbReference type="NCBI Taxonomy" id="252246"/>
    <lineage>
        <taxon>Bacteria</taxon>
        <taxon>Bacillati</taxon>
        <taxon>Bacillota</taxon>
        <taxon>Bacilli</taxon>
        <taxon>Bacillales</taxon>
        <taxon>Alicyclobacillaceae</taxon>
        <taxon>Alicyclobacillus</taxon>
    </lineage>
</organism>
<evidence type="ECO:0000256" key="5">
    <source>
        <dbReference type="ARBA" id="ARBA00022964"/>
    </source>
</evidence>
<accession>A0A1N7NX54</accession>
<proteinExistence type="inferred from homology"/>
<reference evidence="11" key="1">
    <citation type="submission" date="2017-01" db="EMBL/GenBank/DDBJ databases">
        <authorList>
            <person name="Varghese N."/>
            <person name="Submissions S."/>
        </authorList>
    </citation>
    <scope>NUCLEOTIDE SEQUENCE [LARGE SCALE GENOMIC DNA]</scope>
    <source>
        <strain evidence="11">DSM 16176</strain>
    </source>
</reference>
<dbReference type="GO" id="GO:0008198">
    <property type="term" value="F:ferrous iron binding"/>
    <property type="evidence" value="ECO:0007669"/>
    <property type="project" value="InterPro"/>
</dbReference>
<dbReference type="GO" id="GO:0051213">
    <property type="term" value="F:dioxygenase activity"/>
    <property type="evidence" value="ECO:0007669"/>
    <property type="project" value="UniProtKB-KW"/>
</dbReference>
<name>A0A1N7NX54_9BACL</name>
<dbReference type="PANTHER" id="PTHR21366">
    <property type="entry name" value="GLYOXALASE FAMILY PROTEIN"/>
    <property type="match status" value="1"/>
</dbReference>
<evidence type="ECO:0000256" key="8">
    <source>
        <dbReference type="RuleBase" id="RU000683"/>
    </source>
</evidence>
<comment type="cofactor">
    <cofactor evidence="1 8">
        <name>Fe(2+)</name>
        <dbReference type="ChEBI" id="CHEBI:29033"/>
    </cofactor>
</comment>
<keyword evidence="6 8" id="KW-0560">Oxidoreductase</keyword>
<keyword evidence="3" id="KW-0479">Metal-binding</keyword>
<evidence type="ECO:0000256" key="4">
    <source>
        <dbReference type="ARBA" id="ARBA00022797"/>
    </source>
</evidence>
<dbReference type="AlphaFoldDB" id="A0A1N7NX54"/>
<dbReference type="EMBL" id="FTOO01000010">
    <property type="protein sequence ID" value="SIT02913.1"/>
    <property type="molecule type" value="Genomic_DNA"/>
</dbReference>
<dbReference type="PROSITE" id="PS51819">
    <property type="entry name" value="VOC"/>
    <property type="match status" value="2"/>
</dbReference>
<dbReference type="InterPro" id="IPR000486">
    <property type="entry name" value="Xdiol_ring_cleave_dOase_1/2"/>
</dbReference>
<dbReference type="STRING" id="252246.SAMN05421799_11040"/>
<evidence type="ECO:0000256" key="3">
    <source>
        <dbReference type="ARBA" id="ARBA00022723"/>
    </source>
</evidence>
<gene>
    <name evidence="10" type="ORF">SAMN05421799_11040</name>
</gene>
<evidence type="ECO:0000256" key="6">
    <source>
        <dbReference type="ARBA" id="ARBA00023002"/>
    </source>
</evidence>
<dbReference type="Gene3D" id="3.10.180.10">
    <property type="entry name" value="2,3-Dihydroxybiphenyl 1,2-Dioxygenase, domain 1"/>
    <property type="match status" value="2"/>
</dbReference>
<dbReference type="InterPro" id="IPR050383">
    <property type="entry name" value="GlyoxalaseI/FosfomycinResist"/>
</dbReference>
<protein>
    <submittedName>
        <fullName evidence="10">Catechol 2,3-dioxygenase</fullName>
    </submittedName>
</protein>
<sequence length="324" mass="37127">MKEEQEFKLDVAHIAHVELLTPTLQDSLCFFRDILGLRVVAQEGKSIFLRAYWDQQIYSLKLTESPYAGLGHLSFRAQSRRALERIVHDIEDSGLGMGWIDGDYGHGPAYRFRTPNGHLCEVFDEAKRYCAPKENLPYLKNQPDVFLGQGLNVQQFDHCNLFSSDVDSDTRFLRDVLGFRLSEVAIDRDGKQTTAWLHVTNKSYDLAISRDQTGLRGRFHHLAYRVDSLEAVMRAADLFMERGVYIEVPPNKHVAGQTIFVYVYEPGGNRIEVCSGGFLIYTPDWETVTWSAEERRRGLAWGTQLPASFHRYGTPVHEQYQTTD</sequence>
<evidence type="ECO:0000259" key="9">
    <source>
        <dbReference type="PROSITE" id="PS51819"/>
    </source>
</evidence>